<dbReference type="KEGG" id="tpsc:RBB77_06555"/>
<accession>A0AAU7ZUM5</accession>
<dbReference type="SUPFAM" id="SSF52833">
    <property type="entry name" value="Thioredoxin-like"/>
    <property type="match status" value="1"/>
</dbReference>
<evidence type="ECO:0000259" key="1">
    <source>
        <dbReference type="Pfam" id="PF00462"/>
    </source>
</evidence>
<dbReference type="PROSITE" id="PS51354">
    <property type="entry name" value="GLUTAREDOXIN_2"/>
    <property type="match status" value="1"/>
</dbReference>
<sequence length="78" mass="8790">MATLELYGSARCPYTQELREWLEWTRRDFIEYDVDADPEARARMNALGGSVRTVPVLVEDGKVIQVGWQGRGCVVGSD</sequence>
<evidence type="ECO:0000313" key="2">
    <source>
        <dbReference type="EMBL" id="XCB34546.1"/>
    </source>
</evidence>
<reference evidence="2" key="2">
    <citation type="journal article" date="2024" name="Environ. Microbiol.">
        <title>Genome analysis and description of Tunturibacter gen. nov. expands the diversity of Terriglobia in tundra soils.</title>
        <authorList>
            <person name="Messyasz A."/>
            <person name="Mannisto M.K."/>
            <person name="Kerkhof L.J."/>
            <person name="Haggblom M.M."/>
        </authorList>
    </citation>
    <scope>NUCLEOTIDE SEQUENCE</scope>
    <source>
        <strain evidence="2">X5P6</strain>
    </source>
</reference>
<dbReference type="InterPro" id="IPR036249">
    <property type="entry name" value="Thioredoxin-like_sf"/>
</dbReference>
<dbReference type="NCBIfam" id="NF041212">
    <property type="entry name" value="Uxx_star"/>
    <property type="match status" value="1"/>
</dbReference>
<gene>
    <name evidence="2" type="ORF">RBB77_06555</name>
</gene>
<protein>
    <submittedName>
        <fullName evidence="2">Glutaredoxin</fullName>
    </submittedName>
</protein>
<dbReference type="Pfam" id="PF00462">
    <property type="entry name" value="Glutaredoxin"/>
    <property type="match status" value="1"/>
</dbReference>
<dbReference type="RefSeq" id="WP_353065791.1">
    <property type="nucleotide sequence ID" value="NZ_CP132942.1"/>
</dbReference>
<name>A0AAU7ZUM5_9BACT</name>
<proteinExistence type="predicted"/>
<dbReference type="EMBL" id="CP132942">
    <property type="protein sequence ID" value="XCB34546.1"/>
    <property type="molecule type" value="Genomic_DNA"/>
</dbReference>
<dbReference type="Gene3D" id="3.40.30.10">
    <property type="entry name" value="Glutaredoxin"/>
    <property type="match status" value="1"/>
</dbReference>
<organism evidence="2">
    <name type="scientific">Tunturiibacter psychrotolerans</name>
    <dbReference type="NCBI Taxonomy" id="3069686"/>
    <lineage>
        <taxon>Bacteria</taxon>
        <taxon>Pseudomonadati</taxon>
        <taxon>Acidobacteriota</taxon>
        <taxon>Terriglobia</taxon>
        <taxon>Terriglobales</taxon>
        <taxon>Acidobacteriaceae</taxon>
        <taxon>Tunturiibacter</taxon>
    </lineage>
</organism>
<reference evidence="2" key="1">
    <citation type="submission" date="2023-08" db="EMBL/GenBank/DDBJ databases">
        <authorList>
            <person name="Messyasz A."/>
            <person name="Mannisto M.K."/>
            <person name="Kerkhof L.J."/>
            <person name="Haggblom M."/>
        </authorList>
    </citation>
    <scope>NUCLEOTIDE SEQUENCE</scope>
    <source>
        <strain evidence="2">X5P6</strain>
    </source>
</reference>
<dbReference type="InterPro" id="IPR002109">
    <property type="entry name" value="Glutaredoxin"/>
</dbReference>
<dbReference type="AlphaFoldDB" id="A0AAU7ZUM5"/>
<feature type="domain" description="Glutaredoxin" evidence="1">
    <location>
        <begin position="5"/>
        <end position="64"/>
    </location>
</feature>